<dbReference type="PROSITE" id="PS51736">
    <property type="entry name" value="RECOMBINASES_3"/>
    <property type="match status" value="1"/>
</dbReference>
<dbReference type="SMART" id="SM00857">
    <property type="entry name" value="Resolvase"/>
    <property type="match status" value="1"/>
</dbReference>
<evidence type="ECO:0000313" key="6">
    <source>
        <dbReference type="EMBL" id="MDQ0361977.1"/>
    </source>
</evidence>
<dbReference type="Proteomes" id="UP001230220">
    <property type="component" value="Unassembled WGS sequence"/>
</dbReference>
<dbReference type="EMBL" id="JAUSUR010000005">
    <property type="protein sequence ID" value="MDQ0361977.1"/>
    <property type="molecule type" value="Genomic_DNA"/>
</dbReference>
<dbReference type="Gene3D" id="3.40.50.1390">
    <property type="entry name" value="Resolvase, N-terminal catalytic domain"/>
    <property type="match status" value="1"/>
</dbReference>
<proteinExistence type="predicted"/>
<feature type="domain" description="Resolvase/invertase-type recombinase catalytic" evidence="5">
    <location>
        <begin position="2"/>
        <end position="147"/>
    </location>
</feature>
<keyword evidence="7" id="KW-1185">Reference proteome</keyword>
<evidence type="ECO:0000256" key="4">
    <source>
        <dbReference type="PROSITE-ProRule" id="PRU10137"/>
    </source>
</evidence>
<dbReference type="PANTHER" id="PTHR30461">
    <property type="entry name" value="DNA-INVERTASE FROM LAMBDOID PROPHAGE"/>
    <property type="match status" value="1"/>
</dbReference>
<keyword evidence="1" id="KW-0229">DNA integration</keyword>
<evidence type="ECO:0000256" key="2">
    <source>
        <dbReference type="ARBA" id="ARBA00023125"/>
    </source>
</evidence>
<reference evidence="6 7" key="1">
    <citation type="submission" date="2023-07" db="EMBL/GenBank/DDBJ databases">
        <title>Genomic Encyclopedia of Type Strains, Phase IV (KMG-IV): sequencing the most valuable type-strain genomes for metagenomic binning, comparative biology and taxonomic classification.</title>
        <authorList>
            <person name="Goeker M."/>
        </authorList>
    </citation>
    <scope>NUCLEOTIDE SEQUENCE [LARGE SCALE GENOMIC DNA]</scope>
    <source>
        <strain evidence="6 7">DSM 16784</strain>
    </source>
</reference>
<evidence type="ECO:0000313" key="7">
    <source>
        <dbReference type="Proteomes" id="UP001230220"/>
    </source>
</evidence>
<comment type="caution">
    <text evidence="6">The sequence shown here is derived from an EMBL/GenBank/DDBJ whole genome shotgun (WGS) entry which is preliminary data.</text>
</comment>
<accession>A0ABU0E503</accession>
<feature type="active site" description="O-(5'-phospho-DNA)-serine intermediate" evidence="4">
    <location>
        <position position="10"/>
    </location>
</feature>
<gene>
    <name evidence="6" type="ORF">J2S15_002730</name>
</gene>
<evidence type="ECO:0000259" key="5">
    <source>
        <dbReference type="PROSITE" id="PS51736"/>
    </source>
</evidence>
<dbReference type="SUPFAM" id="SSF53041">
    <property type="entry name" value="Resolvase-like"/>
    <property type="match status" value="1"/>
</dbReference>
<dbReference type="PANTHER" id="PTHR30461:SF2">
    <property type="entry name" value="SERINE RECOMBINASE PINE-RELATED"/>
    <property type="match status" value="1"/>
</dbReference>
<dbReference type="InterPro" id="IPR006119">
    <property type="entry name" value="Resolv_N"/>
</dbReference>
<protein>
    <submittedName>
        <fullName evidence="6">DNA invertase Pin-like site-specific DNA recombinase</fullName>
    </submittedName>
</protein>
<evidence type="ECO:0000256" key="1">
    <source>
        <dbReference type="ARBA" id="ARBA00022908"/>
    </source>
</evidence>
<dbReference type="CDD" id="cd03768">
    <property type="entry name" value="SR_ResInv"/>
    <property type="match status" value="1"/>
</dbReference>
<dbReference type="Pfam" id="PF00239">
    <property type="entry name" value="Resolvase"/>
    <property type="match status" value="1"/>
</dbReference>
<organism evidence="6 7">
    <name type="scientific">Breznakia pachnodae</name>
    <dbReference type="NCBI Taxonomy" id="265178"/>
    <lineage>
        <taxon>Bacteria</taxon>
        <taxon>Bacillati</taxon>
        <taxon>Bacillota</taxon>
        <taxon>Erysipelotrichia</taxon>
        <taxon>Erysipelotrichales</taxon>
        <taxon>Erysipelotrichaceae</taxon>
        <taxon>Breznakia</taxon>
    </lineage>
</organism>
<keyword evidence="2" id="KW-0238">DNA-binding</keyword>
<sequence length="201" mass="23898">MKYYGYVRVSTKNQNIDRQMADMKRLEIPRQDIFIDKVSGKSFERPAYKRLLKKLKPNDVVFVKSIDRLGRNYDEIIRQWKFLTIDKDVDIAVIDFPLLDTRNQINGITGKFIADLVLQVLSYVAQVERENIRQRQAEGIREARKRGIRFGRPQKEKPDDFEMILQMWLDGTISQREAGRRLQISNHTFIKWVEHANEVHY</sequence>
<dbReference type="InterPro" id="IPR036162">
    <property type="entry name" value="Resolvase-like_N_sf"/>
</dbReference>
<evidence type="ECO:0000256" key="3">
    <source>
        <dbReference type="ARBA" id="ARBA00023172"/>
    </source>
</evidence>
<dbReference type="InterPro" id="IPR050639">
    <property type="entry name" value="SSR_resolvase"/>
</dbReference>
<keyword evidence="3" id="KW-0233">DNA recombination</keyword>
<dbReference type="PROSITE" id="PS00397">
    <property type="entry name" value="RECOMBINASES_1"/>
    <property type="match status" value="1"/>
</dbReference>
<dbReference type="RefSeq" id="WP_307409173.1">
    <property type="nucleotide sequence ID" value="NZ_JAUSUR010000005.1"/>
</dbReference>
<name>A0ABU0E503_9FIRM</name>
<dbReference type="InterPro" id="IPR006118">
    <property type="entry name" value="Recombinase_CS"/>
</dbReference>